<keyword evidence="3" id="KW-0472">Membrane</keyword>
<dbReference type="SUPFAM" id="SSF49503">
    <property type="entry name" value="Cupredoxins"/>
    <property type="match status" value="1"/>
</dbReference>
<dbReference type="GO" id="GO:0016020">
    <property type="term" value="C:membrane"/>
    <property type="evidence" value="ECO:0007669"/>
    <property type="project" value="InterPro"/>
</dbReference>
<dbReference type="EMBL" id="LR026963">
    <property type="protein sequence ID" value="VBB68726.1"/>
    <property type="molecule type" value="Genomic_DNA"/>
</dbReference>
<sequence>MPGNRTYNEYFWGVVVLVAATLTLVSVMPAWRWIWNPEPFAETYPVTVESFLTRMDAMVARHGTGELLENTPVVHPPPGDIFLCAQRFRFFPMLELEVGHTYRLHVTTIDVVHGVYFPLTERNLLLLPGYAVVMTLKPVAAGHYVMQCSEYCGLDHSRMKGWVLVR</sequence>
<proteinExistence type="predicted"/>
<evidence type="ECO:0000259" key="4">
    <source>
        <dbReference type="PROSITE" id="PS50857"/>
    </source>
</evidence>
<keyword evidence="2" id="KW-0186">Copper</keyword>
<keyword evidence="3" id="KW-0812">Transmembrane</keyword>
<evidence type="ECO:0000256" key="3">
    <source>
        <dbReference type="SAM" id="Phobius"/>
    </source>
</evidence>
<keyword evidence="3" id="KW-1133">Transmembrane helix</keyword>
<dbReference type="InterPro" id="IPR002429">
    <property type="entry name" value="CcO_II-like_C"/>
</dbReference>
<feature type="transmembrane region" description="Helical" evidence="3">
    <location>
        <begin position="12"/>
        <end position="31"/>
    </location>
</feature>
<evidence type="ECO:0000313" key="5">
    <source>
        <dbReference type="EMBL" id="VBB68726.1"/>
    </source>
</evidence>
<dbReference type="InterPro" id="IPR001505">
    <property type="entry name" value="Copper_CuA"/>
</dbReference>
<name>A0A484H4I1_9ZZZZ</name>
<dbReference type="GO" id="GO:0005507">
    <property type="term" value="F:copper ion binding"/>
    <property type="evidence" value="ECO:0007669"/>
    <property type="project" value="InterPro"/>
</dbReference>
<dbReference type="GO" id="GO:0004129">
    <property type="term" value="F:cytochrome-c oxidase activity"/>
    <property type="evidence" value="ECO:0007669"/>
    <property type="project" value="InterPro"/>
</dbReference>
<reference evidence="5" key="1">
    <citation type="submission" date="2018-10" db="EMBL/GenBank/DDBJ databases">
        <authorList>
            <person name="Gruber-Vodicka H."/>
            <person name="Jaeckle O."/>
        </authorList>
    </citation>
    <scope>NUCLEOTIDE SEQUENCE</scope>
</reference>
<dbReference type="Pfam" id="PF00116">
    <property type="entry name" value="COX2"/>
    <property type="match status" value="1"/>
</dbReference>
<dbReference type="AlphaFoldDB" id="A0A484H4I1"/>
<dbReference type="PROSITE" id="PS50857">
    <property type="entry name" value="COX2_CUA"/>
    <property type="match status" value="1"/>
</dbReference>
<dbReference type="Gene3D" id="2.60.40.420">
    <property type="entry name" value="Cupredoxins - blue copper proteins"/>
    <property type="match status" value="1"/>
</dbReference>
<organism evidence="5">
    <name type="scientific">invertebrate metagenome</name>
    <dbReference type="NCBI Taxonomy" id="1711999"/>
    <lineage>
        <taxon>unclassified sequences</taxon>
        <taxon>metagenomes</taxon>
        <taxon>organismal metagenomes</taxon>
    </lineage>
</organism>
<dbReference type="InterPro" id="IPR008972">
    <property type="entry name" value="Cupredoxin"/>
</dbReference>
<keyword evidence="1" id="KW-0479">Metal-binding</keyword>
<evidence type="ECO:0000256" key="2">
    <source>
        <dbReference type="ARBA" id="ARBA00023008"/>
    </source>
</evidence>
<evidence type="ECO:0000256" key="1">
    <source>
        <dbReference type="ARBA" id="ARBA00022723"/>
    </source>
</evidence>
<accession>A0A484H4I1</accession>
<feature type="domain" description="Cytochrome oxidase subunit II copper A binding" evidence="4">
    <location>
        <begin position="19"/>
        <end position="166"/>
    </location>
</feature>
<dbReference type="PROSITE" id="PS00078">
    <property type="entry name" value="COX2"/>
    <property type="match status" value="1"/>
</dbReference>
<gene>
    <name evidence="5" type="ORF">RIEGSTA812A_PEG_199</name>
</gene>
<protein>
    <submittedName>
        <fullName evidence="5">Heme/copper-type cytochrome/quinol oxidase, subunit 2</fullName>
    </submittedName>
</protein>